<keyword evidence="2 3" id="KW-0479">Metal-binding</keyword>
<protein>
    <submittedName>
        <fullName evidence="4">Diguanylate cyclase</fullName>
    </submittedName>
</protein>
<sequence>MPATLLALLDHLRWADVRARESLQSLPATSPRTEAARALYAHVAAAEHVWLARLQGRAPEHPVWPQLSLGEAATLAAETADALRAHVDALDPDALDEPVAYRTTTGEPHRSTVREIVAHVALHGSYHRGQIALMVREGGGTPLPTDFILWARGASIRRDA</sequence>
<feature type="binding site" evidence="3">
    <location>
        <position position="123"/>
    </location>
    <ligand>
        <name>a divalent metal cation</name>
        <dbReference type="ChEBI" id="CHEBI:60240"/>
    </ligand>
</feature>
<feature type="binding site" evidence="3">
    <location>
        <position position="127"/>
    </location>
    <ligand>
        <name>a divalent metal cation</name>
        <dbReference type="ChEBI" id="CHEBI:60240"/>
    </ligand>
</feature>
<dbReference type="PANTHER" id="PTHR37302:SF3">
    <property type="entry name" value="DAMAGE-INDUCIBLE PROTEIN DINB"/>
    <property type="match status" value="1"/>
</dbReference>
<evidence type="ECO:0000256" key="1">
    <source>
        <dbReference type="ARBA" id="ARBA00008635"/>
    </source>
</evidence>
<evidence type="ECO:0000256" key="2">
    <source>
        <dbReference type="ARBA" id="ARBA00022723"/>
    </source>
</evidence>
<comment type="similarity">
    <text evidence="1">Belongs to the DinB family.</text>
</comment>
<dbReference type="RefSeq" id="WP_284348984.1">
    <property type="nucleotide sequence ID" value="NZ_BRXS01000002.1"/>
</dbReference>
<feature type="binding site" evidence="3">
    <location>
        <position position="42"/>
    </location>
    <ligand>
        <name>a divalent metal cation</name>
        <dbReference type="ChEBI" id="CHEBI:60240"/>
    </ligand>
</feature>
<dbReference type="SUPFAM" id="SSF109854">
    <property type="entry name" value="DinB/YfiT-like putative metalloenzymes"/>
    <property type="match status" value="1"/>
</dbReference>
<evidence type="ECO:0000256" key="3">
    <source>
        <dbReference type="PIRSR" id="PIRSR607837-1"/>
    </source>
</evidence>
<dbReference type="PANTHER" id="PTHR37302">
    <property type="entry name" value="SLR1116 PROTEIN"/>
    <property type="match status" value="1"/>
</dbReference>
<dbReference type="InterPro" id="IPR007837">
    <property type="entry name" value="DinB"/>
</dbReference>
<evidence type="ECO:0000313" key="5">
    <source>
        <dbReference type="Proteomes" id="UP001161325"/>
    </source>
</evidence>
<evidence type="ECO:0000313" key="4">
    <source>
        <dbReference type="EMBL" id="GLC24536.1"/>
    </source>
</evidence>
<dbReference type="AlphaFoldDB" id="A0AA37V5T9"/>
<gene>
    <name evidence="4" type="primary">dinB_1</name>
    <name evidence="4" type="ORF">rosag_10490</name>
</gene>
<organism evidence="4 5">
    <name type="scientific">Roseisolibacter agri</name>
    <dbReference type="NCBI Taxonomy" id="2014610"/>
    <lineage>
        <taxon>Bacteria</taxon>
        <taxon>Pseudomonadati</taxon>
        <taxon>Gemmatimonadota</taxon>
        <taxon>Gemmatimonadia</taxon>
        <taxon>Gemmatimonadales</taxon>
        <taxon>Gemmatimonadaceae</taxon>
        <taxon>Roseisolibacter</taxon>
    </lineage>
</organism>
<accession>A0AA37V5T9</accession>
<reference evidence="4" key="1">
    <citation type="submission" date="2022-08" db="EMBL/GenBank/DDBJ databases">
        <title>Draft genome sequencing of Roseisolibacter agri AW1220.</title>
        <authorList>
            <person name="Tobiishi Y."/>
            <person name="Tonouchi A."/>
        </authorList>
    </citation>
    <scope>NUCLEOTIDE SEQUENCE</scope>
    <source>
        <strain evidence="4">AW1220</strain>
    </source>
</reference>
<dbReference type="Pfam" id="PF05163">
    <property type="entry name" value="DinB"/>
    <property type="match status" value="1"/>
</dbReference>
<name>A0AA37V5T9_9BACT</name>
<dbReference type="EMBL" id="BRXS01000002">
    <property type="protein sequence ID" value="GLC24536.1"/>
    <property type="molecule type" value="Genomic_DNA"/>
</dbReference>
<proteinExistence type="inferred from homology"/>
<dbReference type="GO" id="GO:0046872">
    <property type="term" value="F:metal ion binding"/>
    <property type="evidence" value="ECO:0007669"/>
    <property type="project" value="UniProtKB-KW"/>
</dbReference>
<dbReference type="InterPro" id="IPR034660">
    <property type="entry name" value="DinB/YfiT-like"/>
</dbReference>
<comment type="caution">
    <text evidence="4">The sequence shown here is derived from an EMBL/GenBank/DDBJ whole genome shotgun (WGS) entry which is preliminary data.</text>
</comment>
<keyword evidence="5" id="KW-1185">Reference proteome</keyword>
<dbReference type="Proteomes" id="UP001161325">
    <property type="component" value="Unassembled WGS sequence"/>
</dbReference>
<dbReference type="Gene3D" id="1.20.120.450">
    <property type="entry name" value="dinb family like domain"/>
    <property type="match status" value="1"/>
</dbReference>